<dbReference type="InterPro" id="IPR019949">
    <property type="entry name" value="CmoO-like"/>
</dbReference>
<reference evidence="3" key="2">
    <citation type="submission" date="2020-09" db="EMBL/GenBank/DDBJ databases">
        <authorList>
            <person name="Sun Q."/>
            <person name="Ohkuma M."/>
        </authorList>
    </citation>
    <scope>NUCLEOTIDE SEQUENCE</scope>
    <source>
        <strain evidence="3">JCM 3313</strain>
    </source>
</reference>
<evidence type="ECO:0000259" key="2">
    <source>
        <dbReference type="Pfam" id="PF00296"/>
    </source>
</evidence>
<proteinExistence type="predicted"/>
<dbReference type="PANTHER" id="PTHR30137">
    <property type="entry name" value="LUCIFERASE-LIKE MONOOXYGENASE"/>
    <property type="match status" value="1"/>
</dbReference>
<feature type="domain" description="Luciferase-like" evidence="2">
    <location>
        <begin position="9"/>
        <end position="320"/>
    </location>
</feature>
<dbReference type="RefSeq" id="WP_189226268.1">
    <property type="nucleotide sequence ID" value="NZ_BMRG01000015.1"/>
</dbReference>
<dbReference type="NCBIfam" id="TIGR03558">
    <property type="entry name" value="oxido_grp_1"/>
    <property type="match status" value="1"/>
</dbReference>
<sequence>MTRHTPLSVLDLSPVPAGGTAADALRNTVELAHRAEEFGYHRFWVAEHHFVSGVASSAPAVLVGLLAAATSRIRVGSGAVLLGHHQPVVVAEQFGTVAQLHPDRVDLGLGRSGLLRAQDLRRSPVVTEELVARLEEQQRLLGVRPDGGQDYAGEVGTILDLISGEGGRLALPATGADLEVWVLGSSAGPSSLAAGGLGLPFAANFHVSPNTVDESVASYREAFVPSKRLDRPRVLVSAEVVVAEDDATARELAEPYGSWVLSIRSGRGAVPVAGPLEAAAFPWTEAQRGLVRDRLDTQIVGSPRRAAEQLAALRERTGADELLVTTTVHAHADRVRSFELLALAWAELEE</sequence>
<dbReference type="GO" id="GO:0016705">
    <property type="term" value="F:oxidoreductase activity, acting on paired donors, with incorporation or reduction of molecular oxygen"/>
    <property type="evidence" value="ECO:0007669"/>
    <property type="project" value="InterPro"/>
</dbReference>
<dbReference type="InterPro" id="IPR050766">
    <property type="entry name" value="Bact_Lucif_Oxidored"/>
</dbReference>
<keyword evidence="4" id="KW-1185">Reference proteome</keyword>
<keyword evidence="3" id="KW-0560">Oxidoreductase</keyword>
<dbReference type="SUPFAM" id="SSF51679">
    <property type="entry name" value="Bacterial luciferase-like"/>
    <property type="match status" value="1"/>
</dbReference>
<keyword evidence="3" id="KW-0503">Monooxygenase</keyword>
<dbReference type="InterPro" id="IPR036661">
    <property type="entry name" value="Luciferase-like_sf"/>
</dbReference>
<dbReference type="EMBL" id="BMRG01000015">
    <property type="protein sequence ID" value="GGP74957.1"/>
    <property type="molecule type" value="Genomic_DNA"/>
</dbReference>
<reference evidence="3" key="1">
    <citation type="journal article" date="2014" name="Int. J. Syst. Evol. Microbiol.">
        <title>Complete genome sequence of Corynebacterium casei LMG S-19264T (=DSM 44701T), isolated from a smear-ripened cheese.</title>
        <authorList>
            <consortium name="US DOE Joint Genome Institute (JGI-PGF)"/>
            <person name="Walter F."/>
            <person name="Albersmeier A."/>
            <person name="Kalinowski J."/>
            <person name="Ruckert C."/>
        </authorList>
    </citation>
    <scope>NUCLEOTIDE SEQUENCE</scope>
    <source>
        <strain evidence="3">JCM 3313</strain>
    </source>
</reference>
<dbReference type="GO" id="GO:0005829">
    <property type="term" value="C:cytosol"/>
    <property type="evidence" value="ECO:0007669"/>
    <property type="project" value="TreeGrafter"/>
</dbReference>
<evidence type="ECO:0000313" key="3">
    <source>
        <dbReference type="EMBL" id="GGP74957.1"/>
    </source>
</evidence>
<name>A0A918EFL3_9PSEU</name>
<dbReference type="InterPro" id="IPR011251">
    <property type="entry name" value="Luciferase-like_dom"/>
</dbReference>
<accession>A0A918EFL3</accession>
<organism evidence="3 4">
    <name type="scientific">Saccharothrix coeruleofusca</name>
    <dbReference type="NCBI Taxonomy" id="33919"/>
    <lineage>
        <taxon>Bacteria</taxon>
        <taxon>Bacillati</taxon>
        <taxon>Actinomycetota</taxon>
        <taxon>Actinomycetes</taxon>
        <taxon>Pseudonocardiales</taxon>
        <taxon>Pseudonocardiaceae</taxon>
        <taxon>Saccharothrix</taxon>
    </lineage>
</organism>
<dbReference type="PANTHER" id="PTHR30137:SF6">
    <property type="entry name" value="LUCIFERASE-LIKE MONOOXYGENASE"/>
    <property type="match status" value="1"/>
</dbReference>
<dbReference type="Proteomes" id="UP000639606">
    <property type="component" value="Unassembled WGS sequence"/>
</dbReference>
<comment type="similarity">
    <text evidence="1">To bacterial alkanal monooxygenase alpha and beta chains.</text>
</comment>
<comment type="caution">
    <text evidence="3">The sequence shown here is derived from an EMBL/GenBank/DDBJ whole genome shotgun (WGS) entry which is preliminary data.</text>
</comment>
<dbReference type="AlphaFoldDB" id="A0A918EFL3"/>
<dbReference type="Pfam" id="PF00296">
    <property type="entry name" value="Bac_luciferase"/>
    <property type="match status" value="1"/>
</dbReference>
<gene>
    <name evidence="3" type="ORF">GCM10010185_55560</name>
</gene>
<dbReference type="Gene3D" id="3.20.20.30">
    <property type="entry name" value="Luciferase-like domain"/>
    <property type="match status" value="1"/>
</dbReference>
<evidence type="ECO:0000313" key="4">
    <source>
        <dbReference type="Proteomes" id="UP000639606"/>
    </source>
</evidence>
<protein>
    <submittedName>
        <fullName evidence="3">FMN-linked alkanal monooxygenase</fullName>
    </submittedName>
</protein>
<dbReference type="GO" id="GO:0004497">
    <property type="term" value="F:monooxygenase activity"/>
    <property type="evidence" value="ECO:0007669"/>
    <property type="project" value="UniProtKB-KW"/>
</dbReference>
<evidence type="ECO:0000256" key="1">
    <source>
        <dbReference type="ARBA" id="ARBA00007789"/>
    </source>
</evidence>